<keyword evidence="1" id="KW-0472">Membrane</keyword>
<feature type="transmembrane region" description="Helical" evidence="1">
    <location>
        <begin position="9"/>
        <end position="29"/>
    </location>
</feature>
<organism evidence="2 3">
    <name type="scientific">Micromonospora luteifusca</name>
    <dbReference type="NCBI Taxonomy" id="709860"/>
    <lineage>
        <taxon>Bacteria</taxon>
        <taxon>Bacillati</taxon>
        <taxon>Actinomycetota</taxon>
        <taxon>Actinomycetes</taxon>
        <taxon>Micromonosporales</taxon>
        <taxon>Micromonosporaceae</taxon>
        <taxon>Micromonospora</taxon>
    </lineage>
</organism>
<dbReference type="EMBL" id="JAFBBP010000001">
    <property type="protein sequence ID" value="MBM7494343.1"/>
    <property type="molecule type" value="Genomic_DNA"/>
</dbReference>
<sequence>MDREPIRRAWFHIVVVQVILLACDLFAVIQGLGEADLVNEAVQLAVPASTSCGATYLLALLGATAARLTTSECPGPRPGSARVTAWLVSGRPRVVTASVLDWYGSCRSRSCC</sequence>
<dbReference type="Proteomes" id="UP000764837">
    <property type="component" value="Unassembled WGS sequence"/>
</dbReference>
<name>A0ABS2M1K8_9ACTN</name>
<feature type="transmembrane region" description="Helical" evidence="1">
    <location>
        <begin position="41"/>
        <end position="61"/>
    </location>
</feature>
<reference evidence="2 3" key="1">
    <citation type="submission" date="2021-01" db="EMBL/GenBank/DDBJ databases">
        <title>Sequencing the genomes of 1000 actinobacteria strains.</title>
        <authorList>
            <person name="Klenk H.-P."/>
        </authorList>
    </citation>
    <scope>NUCLEOTIDE SEQUENCE [LARGE SCALE GENOMIC DNA]</scope>
    <source>
        <strain evidence="2 3">DSM 100204</strain>
    </source>
</reference>
<comment type="caution">
    <text evidence="2">The sequence shown here is derived from an EMBL/GenBank/DDBJ whole genome shotgun (WGS) entry which is preliminary data.</text>
</comment>
<keyword evidence="1" id="KW-1133">Transmembrane helix</keyword>
<dbReference type="RefSeq" id="WP_204944926.1">
    <property type="nucleotide sequence ID" value="NZ_JAFBBP010000001.1"/>
</dbReference>
<proteinExistence type="predicted"/>
<protein>
    <submittedName>
        <fullName evidence="2">Uncharacterized protein</fullName>
    </submittedName>
</protein>
<evidence type="ECO:0000313" key="2">
    <source>
        <dbReference type="EMBL" id="MBM7494343.1"/>
    </source>
</evidence>
<accession>A0ABS2M1K8</accession>
<evidence type="ECO:0000313" key="3">
    <source>
        <dbReference type="Proteomes" id="UP000764837"/>
    </source>
</evidence>
<keyword evidence="3" id="KW-1185">Reference proteome</keyword>
<keyword evidence="1" id="KW-0812">Transmembrane</keyword>
<evidence type="ECO:0000256" key="1">
    <source>
        <dbReference type="SAM" id="Phobius"/>
    </source>
</evidence>
<gene>
    <name evidence="2" type="ORF">JOD64_005565</name>
</gene>
<dbReference type="PROSITE" id="PS51257">
    <property type="entry name" value="PROKAR_LIPOPROTEIN"/>
    <property type="match status" value="1"/>
</dbReference>